<keyword evidence="8" id="KW-0966">Cell projection</keyword>
<dbReference type="OrthoDB" id="535167at2759"/>
<evidence type="ECO:0000313" key="10">
    <source>
        <dbReference type="EMBL" id="CAG9805898.1"/>
    </source>
</evidence>
<dbReference type="GO" id="GO:0003341">
    <property type="term" value="P:cilium movement"/>
    <property type="evidence" value="ECO:0007669"/>
    <property type="project" value="UniProtKB-ARBA"/>
</dbReference>
<dbReference type="Proteomes" id="UP001153620">
    <property type="component" value="Chromosome 2"/>
</dbReference>
<keyword evidence="5" id="KW-0677">Repeat</keyword>
<reference evidence="10" key="2">
    <citation type="submission" date="2022-10" db="EMBL/GenBank/DDBJ databases">
        <authorList>
            <consortium name="ENA_rothamsted_submissions"/>
            <consortium name="culmorum"/>
            <person name="King R."/>
        </authorList>
    </citation>
    <scope>NUCLEOTIDE SEQUENCE</scope>
</reference>
<dbReference type="PANTHER" id="PTHR14885:SF1">
    <property type="entry name" value="CILIA- AND FLAGELLA-ASSOCIATED PROTEIN 43"/>
    <property type="match status" value="1"/>
</dbReference>
<dbReference type="InterPro" id="IPR015943">
    <property type="entry name" value="WD40/YVTN_repeat-like_dom_sf"/>
</dbReference>
<accession>A0A9N9RVH1</accession>
<evidence type="ECO:0000256" key="2">
    <source>
        <dbReference type="ARBA" id="ARBA00004245"/>
    </source>
</evidence>
<evidence type="ECO:0000256" key="9">
    <source>
        <dbReference type="SAM" id="Coils"/>
    </source>
</evidence>
<evidence type="ECO:0000256" key="3">
    <source>
        <dbReference type="ARBA" id="ARBA00022490"/>
    </source>
</evidence>
<keyword evidence="4" id="KW-0853">WD repeat</keyword>
<protein>
    <recommendedName>
        <fullName evidence="12">Cilia- and flagella-associated protein 43</fullName>
    </recommendedName>
</protein>
<evidence type="ECO:0000256" key="5">
    <source>
        <dbReference type="ARBA" id="ARBA00022737"/>
    </source>
</evidence>
<organism evidence="10 11">
    <name type="scientific">Chironomus riparius</name>
    <dbReference type="NCBI Taxonomy" id="315576"/>
    <lineage>
        <taxon>Eukaryota</taxon>
        <taxon>Metazoa</taxon>
        <taxon>Ecdysozoa</taxon>
        <taxon>Arthropoda</taxon>
        <taxon>Hexapoda</taxon>
        <taxon>Insecta</taxon>
        <taxon>Pterygota</taxon>
        <taxon>Neoptera</taxon>
        <taxon>Endopterygota</taxon>
        <taxon>Diptera</taxon>
        <taxon>Nematocera</taxon>
        <taxon>Chironomoidea</taxon>
        <taxon>Chironomidae</taxon>
        <taxon>Chironominae</taxon>
        <taxon>Chironomus</taxon>
    </lineage>
</organism>
<feature type="coiled-coil region" evidence="9">
    <location>
        <begin position="1320"/>
        <end position="1354"/>
    </location>
</feature>
<evidence type="ECO:0000313" key="11">
    <source>
        <dbReference type="Proteomes" id="UP001153620"/>
    </source>
</evidence>
<dbReference type="GO" id="GO:0005930">
    <property type="term" value="C:axoneme"/>
    <property type="evidence" value="ECO:0007669"/>
    <property type="project" value="TreeGrafter"/>
</dbReference>
<proteinExistence type="predicted"/>
<evidence type="ECO:0000256" key="6">
    <source>
        <dbReference type="ARBA" id="ARBA00023054"/>
    </source>
</evidence>
<reference evidence="10" key="1">
    <citation type="submission" date="2022-01" db="EMBL/GenBank/DDBJ databases">
        <authorList>
            <person name="King R."/>
        </authorList>
    </citation>
    <scope>NUCLEOTIDE SEQUENCE</scope>
</reference>
<feature type="coiled-coil region" evidence="9">
    <location>
        <begin position="700"/>
        <end position="773"/>
    </location>
</feature>
<keyword evidence="11" id="KW-1185">Reference proteome</keyword>
<sequence>MMNDLITNNVTTTWIKIINDVKSYCFIGNEAIAFNLNSYILFKNIINGKESFYRAAFDSGDGISVIAGHKIFPIFAFAERCWNAKIFTISYPDFSRISVFEPKEESIYIGLAFSETEHLIALTGMPDYKLQVWFWRTHDLLISTETEVLTDKQKITCSYSLPLTVAQFAYSRGELTIWEVYGTQKFCKLIKRKIELNFSKLDGPFQDVYSIEGNILIVNKYGDIYYVIPSIGSVNMIIKWNGDKGECDTCIAYIRNGILIAGPDGNLKYFKKQKYVWTEVFQVARVTTLPFISLKGFLDNEIVIGTTRDGEMYKINVSNDGEKLQKAKLHQYDPVYENFVVIYPKGDFIVTVNAQNEIHVLNIQSGQIVSQILEELTMNDIILKANPIYPYIAIGNSSGNVFCVSLLHPNDPTLLTEFFLSRQSINFIRFSNNGNYMIIIDVDLNQFLISCQPGAQMTVLHHFKEDFNPKEFFIVESRTSLSVMYLVKTENQVNDKILKISIELDNFESVADWQEFQLVSTYNTIIPIFGSTETVYGIRSNAKLVEMLKLDMDGIKLLDVVDTPHKMKHIEGWNDGRHLVTWSIDGIVGIYNFHKNNKLLSSFVAGSRHNFGIKKAKCDPRSNFAIALDYSGNLICSKLNVELTQDEHRMIEDEMTNFESLVAENFSKPTSGGWPGLSQEFQGNKKFIDLKDEKAYQMEAEESEETKMLLFNKLNDLRRQVKKLLDDNEKSVEVERLQFQEFNLDLITTAHKEEEARQERNQQDRKMQDYIEAQTTMNEWIVDKCWNHLVVKGTKLRGMFLNMFIENYPLLPEKNENELKRLDLIRAIENSVARNDTFLPWSPIPTVELERLLIKEPGMFELDTNDTTQYAEVIKSLMGSSAHRFINISALHYQQLDAVTFHQMRVEKLLTENELAKLKKEFNKKFDSMHRTKEFSIHSIRFKNDRLRHIQNELKILDELKGISVDSLQQILDPDFMSDETPDTVISVIESEVCVAPYVSPSVQRVLEEQEAAREKRRKELEADDFRDRALDIMMDGVLEHKWEDEIKKSLKVPDCLVKDKAPEDWTEIDARQVFEYERDLEALNIERDKYRRMLNEEQKLLQGLLDEEIYKFNYTLRELTVEKLKFDMAIGQTEMKLLLLALYNFKRIMYQKEEIKIRLKMEQLKANTDRHCQMQGEVQDWIKEIKQNYENLQQKDKTMEKQFKANFNEQCPQAPADQAFKYFKRRPKLQMRAQITSPILLEVAKRVTNKKLTQHIKLLPPECLEFLNGVDTLDQVSSSTTGIDVNSWQVLCKMRRIKIESEFKIKSLGLQLADAESSLLAFIKEINNKKQQMQALERQLLEMKENRENDLINRTIQLVMQRGLIEIQLTGSFVDFNDSILIHRSDVADINKIIQKKGKKKLLALSNGAMFRRNITMKEWEHKVLKLKVKDLNEFVRTIEKCKITKEVQQWLKRKERGWIDDLGEDALKRQIENSINSQEKILADLVKEIALMQNQINIKRKEMKIYDKNIQKMNIDVSEKNFMRDVEFEQDQVKGTKERMSLIINRAKMVRQIQNQHSQLLQLTTILELQRLKTFPTLNAKQTERYQRTYR</sequence>
<evidence type="ECO:0000256" key="4">
    <source>
        <dbReference type="ARBA" id="ARBA00022574"/>
    </source>
</evidence>
<evidence type="ECO:0000256" key="8">
    <source>
        <dbReference type="ARBA" id="ARBA00023273"/>
    </source>
</evidence>
<gene>
    <name evidence="10" type="ORF">CHIRRI_LOCUS8765</name>
</gene>
<comment type="subcellular location">
    <subcellularLocation>
        <location evidence="1">Cell projection</location>
        <location evidence="1">Cilium</location>
    </subcellularLocation>
    <subcellularLocation>
        <location evidence="2">Cytoplasm</location>
        <location evidence="2">Cytoskeleton</location>
    </subcellularLocation>
</comment>
<keyword evidence="7" id="KW-0206">Cytoskeleton</keyword>
<keyword evidence="6 9" id="KW-0175">Coiled coil</keyword>
<dbReference type="Pfam" id="PF25828">
    <property type="entry name" value="CC_Cfap43"/>
    <property type="match status" value="1"/>
</dbReference>
<dbReference type="PANTHER" id="PTHR14885">
    <property type="entry name" value="CILIA- AND FLAGELLA-ASSOCIATED PROTEIN 43-RELATED"/>
    <property type="match status" value="1"/>
</dbReference>
<feature type="coiled-coil region" evidence="9">
    <location>
        <begin position="1074"/>
        <end position="1108"/>
    </location>
</feature>
<keyword evidence="3" id="KW-0963">Cytoplasm</keyword>
<dbReference type="GO" id="GO:0060271">
    <property type="term" value="P:cilium assembly"/>
    <property type="evidence" value="ECO:0007669"/>
    <property type="project" value="TreeGrafter"/>
</dbReference>
<evidence type="ECO:0000256" key="7">
    <source>
        <dbReference type="ARBA" id="ARBA00023212"/>
    </source>
</evidence>
<dbReference type="EMBL" id="OU895878">
    <property type="protein sequence ID" value="CAG9805898.1"/>
    <property type="molecule type" value="Genomic_DNA"/>
</dbReference>
<feature type="coiled-coil region" evidence="9">
    <location>
        <begin position="1470"/>
        <end position="1504"/>
    </location>
</feature>
<evidence type="ECO:0000256" key="1">
    <source>
        <dbReference type="ARBA" id="ARBA00004138"/>
    </source>
</evidence>
<dbReference type="InterPro" id="IPR011047">
    <property type="entry name" value="Quinoprotein_ADH-like_sf"/>
</dbReference>
<evidence type="ECO:0008006" key="12">
    <source>
        <dbReference type="Google" id="ProtNLM"/>
    </source>
</evidence>
<dbReference type="Gene3D" id="2.130.10.10">
    <property type="entry name" value="YVTN repeat-like/Quinoprotein amine dehydrogenase"/>
    <property type="match status" value="2"/>
</dbReference>
<name>A0A9N9RVH1_9DIPT</name>
<dbReference type="SUPFAM" id="SSF50998">
    <property type="entry name" value="Quinoprotein alcohol dehydrogenase-like"/>
    <property type="match status" value="1"/>
</dbReference>